<dbReference type="Pfam" id="PF18759">
    <property type="entry name" value="Plavaka"/>
    <property type="match status" value="1"/>
</dbReference>
<keyword evidence="1" id="KW-0863">Zinc-finger</keyword>
<keyword evidence="1" id="KW-0479">Metal-binding</keyword>
<feature type="compositionally biased region" description="Polar residues" evidence="2">
    <location>
        <begin position="106"/>
        <end position="116"/>
    </location>
</feature>
<gene>
    <name evidence="4" type="ORF">KFL_001560270</name>
</gene>
<protein>
    <recommendedName>
        <fullName evidence="3">C2H2-type domain-containing protein</fullName>
    </recommendedName>
</protein>
<keyword evidence="1" id="KW-0862">Zinc</keyword>
<dbReference type="GO" id="GO:0008270">
    <property type="term" value="F:zinc ion binding"/>
    <property type="evidence" value="ECO:0007669"/>
    <property type="project" value="UniProtKB-KW"/>
</dbReference>
<dbReference type="OrthoDB" id="2015334at2759"/>
<feature type="compositionally biased region" description="Low complexity" evidence="2">
    <location>
        <begin position="66"/>
        <end position="76"/>
    </location>
</feature>
<evidence type="ECO:0000256" key="2">
    <source>
        <dbReference type="SAM" id="MobiDB-lite"/>
    </source>
</evidence>
<dbReference type="InterPro" id="IPR041078">
    <property type="entry name" value="Plavaka"/>
</dbReference>
<sequence>MVNHFIDNLFPHLSPTRRAVARTTNGQGSPLGGGRIVCRRCKRKFVSFQQLTNHQRKEGGCTPPRSTASGTAVASSTPPPSSPLRQFNAFDAPLGHSLSPVPDSLTPPQNHTSSQDAAGAGNSEEADTSYHHLISPEPRTSAVGQQVGARFEQIPCRDGPSTFASEDPEEEKRQEVVAFIKNCNGGKGLSRKDQNWLLSFAEVPGLESDKDVQKHIDALPKPEGWSRINLADPTDGQDLFLDYCDAYTAVLDLWRDPIHAGKLILKPRVLRGRNGERRYKEAHTSVWWNEMQKLIPASDTVLALILYSDGTPLSLSGRLKVRPVILSLANIPKELRGKLSGWVLVGYIPYVEPRPEFSLAEGSEALRLRQLQIWHDSYRKILERLKLYTLTGMEVEDANGVKTTVWPMIYAVVTDWQEGCVAAVLKGWSANPVENALWDWKGGNTKSGNVYRSILPEIMHQLDHGVVPMLFELVGNYAKDKFGAKEGNKRLALANKRFLSFRNTHPGLRLPNIDFLGGSSFVTAFEHRHSLSVAVYAVVGVFTLPNGRDEITPLFRDFADVYLDFAVRHKSRGHTDASLAKVDADWDKVLAKMKRILPYQASGWGTSKVHTNAHSTESVSLKGLPGEYSADNYESSHKRTAKNPFRASNKNHMQLQMVKHVTDRLALRKAGKDYFVPTQKETALRKRARDQKTNLLSVKGRPLRLFRLSRQSLRDGNRDPALLAQPELVHLERVLRSHLGGNPRGTRALLANLPTVQDAKVIRHMTLAIARARQPDGSLKTELARANPCFGQNKRPVFSSVVVDGVGPERRGRLERTDWYAQLRLLFSCVDHRGRKRAYAFVKWYQKTGPQDGTRSVRLKWEMVNGPNGVEQVRYDVIGLQTIKRLEHILPDPNNEGMFYVNETRLV</sequence>
<keyword evidence="5" id="KW-1185">Reference proteome</keyword>
<name>A0A1Y1I2K3_KLENI</name>
<evidence type="ECO:0000313" key="5">
    <source>
        <dbReference type="Proteomes" id="UP000054558"/>
    </source>
</evidence>
<dbReference type="InterPro" id="IPR013087">
    <property type="entry name" value="Znf_C2H2_type"/>
</dbReference>
<reference evidence="4 5" key="1">
    <citation type="journal article" date="2014" name="Nat. Commun.">
        <title>Klebsormidium flaccidum genome reveals primary factors for plant terrestrial adaptation.</title>
        <authorList>
            <person name="Hori K."/>
            <person name="Maruyama F."/>
            <person name="Fujisawa T."/>
            <person name="Togashi T."/>
            <person name="Yamamoto N."/>
            <person name="Seo M."/>
            <person name="Sato S."/>
            <person name="Yamada T."/>
            <person name="Mori H."/>
            <person name="Tajima N."/>
            <person name="Moriyama T."/>
            <person name="Ikeuchi M."/>
            <person name="Watanabe M."/>
            <person name="Wada H."/>
            <person name="Kobayashi K."/>
            <person name="Saito M."/>
            <person name="Masuda T."/>
            <person name="Sasaki-Sekimoto Y."/>
            <person name="Mashiguchi K."/>
            <person name="Awai K."/>
            <person name="Shimojima M."/>
            <person name="Masuda S."/>
            <person name="Iwai M."/>
            <person name="Nobusawa T."/>
            <person name="Narise T."/>
            <person name="Kondo S."/>
            <person name="Saito H."/>
            <person name="Sato R."/>
            <person name="Murakawa M."/>
            <person name="Ihara Y."/>
            <person name="Oshima-Yamada Y."/>
            <person name="Ohtaka K."/>
            <person name="Satoh M."/>
            <person name="Sonobe K."/>
            <person name="Ishii M."/>
            <person name="Ohtani R."/>
            <person name="Kanamori-Sato M."/>
            <person name="Honoki R."/>
            <person name="Miyazaki D."/>
            <person name="Mochizuki H."/>
            <person name="Umetsu J."/>
            <person name="Higashi K."/>
            <person name="Shibata D."/>
            <person name="Kamiya Y."/>
            <person name="Sato N."/>
            <person name="Nakamura Y."/>
            <person name="Tabata S."/>
            <person name="Ida S."/>
            <person name="Kurokawa K."/>
            <person name="Ohta H."/>
        </authorList>
    </citation>
    <scope>NUCLEOTIDE SEQUENCE [LARGE SCALE GENOMIC DNA]</scope>
    <source>
        <strain evidence="4 5">NIES-2285</strain>
    </source>
</reference>
<feature type="region of interest" description="Disordered" evidence="2">
    <location>
        <begin position="53"/>
        <end position="129"/>
    </location>
</feature>
<accession>A0A1Y1I2K3</accession>
<dbReference type="PROSITE" id="PS50157">
    <property type="entry name" value="ZINC_FINGER_C2H2_2"/>
    <property type="match status" value="1"/>
</dbReference>
<evidence type="ECO:0000313" key="4">
    <source>
        <dbReference type="EMBL" id="GAQ83659.1"/>
    </source>
</evidence>
<proteinExistence type="predicted"/>
<evidence type="ECO:0000256" key="1">
    <source>
        <dbReference type="PROSITE-ProRule" id="PRU00042"/>
    </source>
</evidence>
<dbReference type="AlphaFoldDB" id="A0A1Y1I2K3"/>
<feature type="domain" description="C2H2-type" evidence="3">
    <location>
        <begin position="36"/>
        <end position="63"/>
    </location>
</feature>
<evidence type="ECO:0000259" key="3">
    <source>
        <dbReference type="PROSITE" id="PS50157"/>
    </source>
</evidence>
<dbReference type="OMA" id="HKANTIM"/>
<dbReference type="EMBL" id="DF237105">
    <property type="protein sequence ID" value="GAQ83659.1"/>
    <property type="molecule type" value="Genomic_DNA"/>
</dbReference>
<dbReference type="Proteomes" id="UP000054558">
    <property type="component" value="Unassembled WGS sequence"/>
</dbReference>
<organism evidence="4 5">
    <name type="scientific">Klebsormidium nitens</name>
    <name type="common">Green alga</name>
    <name type="synonym">Ulothrix nitens</name>
    <dbReference type="NCBI Taxonomy" id="105231"/>
    <lineage>
        <taxon>Eukaryota</taxon>
        <taxon>Viridiplantae</taxon>
        <taxon>Streptophyta</taxon>
        <taxon>Klebsormidiophyceae</taxon>
        <taxon>Klebsormidiales</taxon>
        <taxon>Klebsormidiaceae</taxon>
        <taxon>Klebsormidium</taxon>
    </lineage>
</organism>